<dbReference type="Gene3D" id="3.30.2010.10">
    <property type="entry name" value="Metalloproteases ('zincins'), catalytic domain"/>
    <property type="match status" value="1"/>
</dbReference>
<accession>A0A434AYT1</accession>
<comment type="caution">
    <text evidence="2">The sequence shown here is derived from an EMBL/GenBank/DDBJ whole genome shotgun (WGS) entry which is preliminary data.</text>
</comment>
<gene>
    <name evidence="2" type="ORF">DLK05_00010</name>
</gene>
<dbReference type="Pfam" id="PF01863">
    <property type="entry name" value="YgjP-like"/>
    <property type="match status" value="1"/>
</dbReference>
<protein>
    <submittedName>
        <fullName evidence="2">M48 family peptidase</fullName>
    </submittedName>
</protein>
<evidence type="ECO:0000259" key="1">
    <source>
        <dbReference type="Pfam" id="PF01863"/>
    </source>
</evidence>
<evidence type="ECO:0000313" key="2">
    <source>
        <dbReference type="EMBL" id="RUT79778.1"/>
    </source>
</evidence>
<dbReference type="InterPro" id="IPR053136">
    <property type="entry name" value="UTP_pyrophosphatase-like"/>
</dbReference>
<dbReference type="AlphaFoldDB" id="A0A434AYT1"/>
<organism evidence="2 3">
    <name type="scientific">Ancylomarina longa</name>
    <dbReference type="NCBI Taxonomy" id="2487017"/>
    <lineage>
        <taxon>Bacteria</taxon>
        <taxon>Pseudomonadati</taxon>
        <taxon>Bacteroidota</taxon>
        <taxon>Bacteroidia</taxon>
        <taxon>Marinilabiliales</taxon>
        <taxon>Marinifilaceae</taxon>
        <taxon>Ancylomarina</taxon>
    </lineage>
</organism>
<dbReference type="OrthoDB" id="9811177at2"/>
<name>A0A434AYT1_9BACT</name>
<evidence type="ECO:0000313" key="3">
    <source>
        <dbReference type="Proteomes" id="UP000282985"/>
    </source>
</evidence>
<dbReference type="RefSeq" id="WP_127341917.1">
    <property type="nucleotide sequence ID" value="NZ_RJJX01000001.1"/>
</dbReference>
<sequence>MPIEKIIILEDIGEVSLKRSRRFKRLSIRMAPNKGIWINLPFGISYKEGIEFANKNKAWILKNKIKKEQKENSCTVFSINCDFKTKFHSLKLMARETNFFSTELDSGFLKVFYPESLEVENDQLQNFIRNSIIETLRCEANYYLPNRITYLAKKHGFSYHSLKVKNTRSRWGSCSHDNKINLSLHLMRLSEELSDMVILHELCHTIVKNHSSDFWNLLSKHCNNLSSKRKQLKDYSTQII</sequence>
<dbReference type="PANTHER" id="PTHR30399">
    <property type="entry name" value="UNCHARACTERIZED PROTEIN YGJP"/>
    <property type="match status" value="1"/>
</dbReference>
<dbReference type="EMBL" id="RJJX01000001">
    <property type="protein sequence ID" value="RUT79778.1"/>
    <property type="molecule type" value="Genomic_DNA"/>
</dbReference>
<feature type="domain" description="YgjP-like metallopeptidase" evidence="1">
    <location>
        <begin position="24"/>
        <end position="234"/>
    </location>
</feature>
<dbReference type="CDD" id="cd07344">
    <property type="entry name" value="M48_yhfN_like"/>
    <property type="match status" value="1"/>
</dbReference>
<proteinExistence type="predicted"/>
<dbReference type="Proteomes" id="UP000282985">
    <property type="component" value="Unassembled WGS sequence"/>
</dbReference>
<reference evidence="2 3" key="1">
    <citation type="submission" date="2018-11" db="EMBL/GenBank/DDBJ databases">
        <title>Parancylomarina longa gen. nov., sp. nov., isolated from sediments of southern Okinawa.</title>
        <authorList>
            <person name="Fu T."/>
        </authorList>
    </citation>
    <scope>NUCLEOTIDE SEQUENCE [LARGE SCALE GENOMIC DNA]</scope>
    <source>
        <strain evidence="2 3">T3-2 S1-C</strain>
    </source>
</reference>
<dbReference type="InterPro" id="IPR002725">
    <property type="entry name" value="YgjP-like_metallopeptidase"/>
</dbReference>
<keyword evidence="3" id="KW-1185">Reference proteome</keyword>
<dbReference type="PANTHER" id="PTHR30399:SF1">
    <property type="entry name" value="UTP PYROPHOSPHATASE"/>
    <property type="match status" value="1"/>
</dbReference>